<feature type="region of interest" description="Disordered" evidence="1">
    <location>
        <begin position="14"/>
        <end position="40"/>
    </location>
</feature>
<comment type="caution">
    <text evidence="2">The sequence shown here is derived from an EMBL/GenBank/DDBJ whole genome shotgun (WGS) entry which is preliminary data.</text>
</comment>
<dbReference type="Proteomes" id="UP001159363">
    <property type="component" value="Chromosome 1"/>
</dbReference>
<sequence length="116" mass="13361">MLIVRYMTYSQYTRNASKKSNSTSEPSPVTKLKTGSCRCRTASERTRSLKNNGHLTMTHTNMVQITVNLMEQYPRTQKGKEWVEDYPLTKADTRTIIDIIEKRVIFPLGISLLHPN</sequence>
<name>A0ABQ9IMN2_9NEOP</name>
<keyword evidence="3" id="KW-1185">Reference proteome</keyword>
<feature type="compositionally biased region" description="Polar residues" evidence="1">
    <location>
        <begin position="14"/>
        <end position="27"/>
    </location>
</feature>
<protein>
    <submittedName>
        <fullName evidence="2">Uncharacterized protein</fullName>
    </submittedName>
</protein>
<dbReference type="EMBL" id="JARBHB010000001">
    <property type="protein sequence ID" value="KAJ8897919.1"/>
    <property type="molecule type" value="Genomic_DNA"/>
</dbReference>
<evidence type="ECO:0000313" key="2">
    <source>
        <dbReference type="EMBL" id="KAJ8897919.1"/>
    </source>
</evidence>
<proteinExistence type="predicted"/>
<reference evidence="2 3" key="1">
    <citation type="submission" date="2023-02" db="EMBL/GenBank/DDBJ databases">
        <title>LHISI_Scaffold_Assembly.</title>
        <authorList>
            <person name="Stuart O.P."/>
            <person name="Cleave R."/>
            <person name="Magrath M.J.L."/>
            <person name="Mikheyev A.S."/>
        </authorList>
    </citation>
    <scope>NUCLEOTIDE SEQUENCE [LARGE SCALE GENOMIC DNA]</scope>
    <source>
        <strain evidence="2">Daus_M_001</strain>
        <tissue evidence="2">Leg muscle</tissue>
    </source>
</reference>
<accession>A0ABQ9IMN2</accession>
<organism evidence="2 3">
    <name type="scientific">Dryococelus australis</name>
    <dbReference type="NCBI Taxonomy" id="614101"/>
    <lineage>
        <taxon>Eukaryota</taxon>
        <taxon>Metazoa</taxon>
        <taxon>Ecdysozoa</taxon>
        <taxon>Arthropoda</taxon>
        <taxon>Hexapoda</taxon>
        <taxon>Insecta</taxon>
        <taxon>Pterygota</taxon>
        <taxon>Neoptera</taxon>
        <taxon>Polyneoptera</taxon>
        <taxon>Phasmatodea</taxon>
        <taxon>Verophasmatodea</taxon>
        <taxon>Anareolatae</taxon>
        <taxon>Phasmatidae</taxon>
        <taxon>Eurycanthinae</taxon>
        <taxon>Dryococelus</taxon>
    </lineage>
</organism>
<gene>
    <name evidence="2" type="ORF">PR048_003276</name>
</gene>
<evidence type="ECO:0000313" key="3">
    <source>
        <dbReference type="Proteomes" id="UP001159363"/>
    </source>
</evidence>
<evidence type="ECO:0000256" key="1">
    <source>
        <dbReference type="SAM" id="MobiDB-lite"/>
    </source>
</evidence>